<dbReference type="GO" id="GO:0016787">
    <property type="term" value="F:hydrolase activity"/>
    <property type="evidence" value="ECO:0007669"/>
    <property type="project" value="UniProtKB-KW"/>
</dbReference>
<proteinExistence type="predicted"/>
<dbReference type="EMBL" id="SAUN01000001">
    <property type="protein sequence ID" value="RVX40377.1"/>
    <property type="molecule type" value="Genomic_DNA"/>
</dbReference>
<dbReference type="Gene3D" id="3.40.50.1820">
    <property type="entry name" value="alpha/beta hydrolase"/>
    <property type="match status" value="1"/>
</dbReference>
<dbReference type="PANTHER" id="PTHR43798:SF31">
    <property type="entry name" value="AB HYDROLASE SUPERFAMILY PROTEIN YCLE"/>
    <property type="match status" value="1"/>
</dbReference>
<dbReference type="AlphaFoldDB" id="A0A438M470"/>
<evidence type="ECO:0000313" key="4">
    <source>
        <dbReference type="Proteomes" id="UP000284824"/>
    </source>
</evidence>
<dbReference type="InterPro" id="IPR050266">
    <property type="entry name" value="AB_hydrolase_sf"/>
</dbReference>
<dbReference type="OrthoDB" id="495620at2"/>
<dbReference type="PRINTS" id="PR00412">
    <property type="entry name" value="EPOXHYDRLASE"/>
</dbReference>
<keyword evidence="4" id="KW-1185">Reference proteome</keyword>
<dbReference type="InterPro" id="IPR000073">
    <property type="entry name" value="AB_hydrolase_1"/>
</dbReference>
<dbReference type="PRINTS" id="PR00111">
    <property type="entry name" value="ABHYDROLASE"/>
</dbReference>
<comment type="caution">
    <text evidence="3">The sequence shown here is derived from an EMBL/GenBank/DDBJ whole genome shotgun (WGS) entry which is preliminary data.</text>
</comment>
<feature type="domain" description="AB hydrolase-1" evidence="2">
    <location>
        <begin position="14"/>
        <end position="240"/>
    </location>
</feature>
<keyword evidence="1" id="KW-0378">Hydrolase</keyword>
<dbReference type="Pfam" id="PF12697">
    <property type="entry name" value="Abhydrolase_6"/>
    <property type="match status" value="1"/>
</dbReference>
<evidence type="ECO:0000256" key="1">
    <source>
        <dbReference type="ARBA" id="ARBA00022801"/>
    </source>
</evidence>
<reference evidence="3 4" key="1">
    <citation type="submission" date="2019-01" db="EMBL/GenBank/DDBJ databases">
        <title>Sequencing the genomes of 1000 actinobacteria strains.</title>
        <authorList>
            <person name="Klenk H.-P."/>
        </authorList>
    </citation>
    <scope>NUCLEOTIDE SEQUENCE [LARGE SCALE GENOMIC DNA]</scope>
    <source>
        <strain evidence="3 4">DSM 43925</strain>
    </source>
</reference>
<organism evidence="3 4">
    <name type="scientific">Nonomuraea polychroma</name>
    <dbReference type="NCBI Taxonomy" id="46176"/>
    <lineage>
        <taxon>Bacteria</taxon>
        <taxon>Bacillati</taxon>
        <taxon>Actinomycetota</taxon>
        <taxon>Actinomycetes</taxon>
        <taxon>Streptosporangiales</taxon>
        <taxon>Streptosporangiaceae</taxon>
        <taxon>Nonomuraea</taxon>
    </lineage>
</organism>
<dbReference type="PANTHER" id="PTHR43798">
    <property type="entry name" value="MONOACYLGLYCEROL LIPASE"/>
    <property type="match status" value="1"/>
</dbReference>
<evidence type="ECO:0000259" key="2">
    <source>
        <dbReference type="Pfam" id="PF12697"/>
    </source>
</evidence>
<accession>A0A438M470</accession>
<name>A0A438M470_9ACTN</name>
<dbReference type="Proteomes" id="UP000284824">
    <property type="component" value="Unassembled WGS sequence"/>
</dbReference>
<dbReference type="RefSeq" id="WP_127932771.1">
    <property type="nucleotide sequence ID" value="NZ_SAUN01000001.1"/>
</dbReference>
<protein>
    <submittedName>
        <fullName evidence="3">Pimeloyl-ACP methyl ester carboxylesterase</fullName>
    </submittedName>
</protein>
<dbReference type="GO" id="GO:0016020">
    <property type="term" value="C:membrane"/>
    <property type="evidence" value="ECO:0007669"/>
    <property type="project" value="TreeGrafter"/>
</dbReference>
<gene>
    <name evidence="3" type="ORF">EDD27_2782</name>
</gene>
<dbReference type="InterPro" id="IPR000639">
    <property type="entry name" value="Epox_hydrolase-like"/>
</dbReference>
<sequence length="254" mass="27511">MTLAHDVAGSGTTVILLHSTVCDRRMWDPQVPALVDAGYRVVRCDLRGFGETPMPDRPYDNAQDVTDLMDLLGVQQAALVAASGGGQVALEIAARWPQRVTALVLLAAAWAGHEPSADLRAFGEREDALIEAGDIAGATELNVHTWLGPHADEATREKTRQMQRHAFDVQLAAVEEVEPINGEADLAAITAPSLLISGRHDLADFRWIAAQLSDQLADARHLELAWAGHLPSLERPDALNPVLIDFLHEAHTAR</sequence>
<evidence type="ECO:0000313" key="3">
    <source>
        <dbReference type="EMBL" id="RVX40377.1"/>
    </source>
</evidence>
<dbReference type="SUPFAM" id="SSF53474">
    <property type="entry name" value="alpha/beta-Hydrolases"/>
    <property type="match status" value="1"/>
</dbReference>
<dbReference type="InterPro" id="IPR029058">
    <property type="entry name" value="AB_hydrolase_fold"/>
</dbReference>